<accession>A0A928ZVQ4</accession>
<dbReference type="AlphaFoldDB" id="A0A928ZVQ4"/>
<protein>
    <submittedName>
        <fullName evidence="1">Uncharacterized protein</fullName>
    </submittedName>
</protein>
<dbReference type="RefSeq" id="WP_193994246.1">
    <property type="nucleotide sequence ID" value="NZ_JADEXP010000156.1"/>
</dbReference>
<comment type="caution">
    <text evidence="1">The sequence shown here is derived from an EMBL/GenBank/DDBJ whole genome shotgun (WGS) entry which is preliminary data.</text>
</comment>
<organism evidence="1 2">
    <name type="scientific">Leptolyngbya cf. ectocarpi LEGE 11479</name>
    <dbReference type="NCBI Taxonomy" id="1828722"/>
    <lineage>
        <taxon>Bacteria</taxon>
        <taxon>Bacillati</taxon>
        <taxon>Cyanobacteriota</taxon>
        <taxon>Cyanophyceae</taxon>
        <taxon>Leptolyngbyales</taxon>
        <taxon>Leptolyngbyaceae</taxon>
        <taxon>Leptolyngbya group</taxon>
        <taxon>Leptolyngbya</taxon>
    </lineage>
</organism>
<name>A0A928ZVQ4_LEPEC</name>
<sequence>MKAALKLWSWAMVAGLAWGAGTLYNVYGGGETTWLRALYQRKVALAQAMESPKLIVTGGSGAHYTINAEVLQAELGLPVINMGIDGPVGLNLILPSVLSEVRPGDTVLLIPEYLLLGHENGLGERSGAFALATGQPFTGDMPPRQLAQSVVMLGVPSLRAVIKSSTELATLGKVSGYYDDPLTALGDPTVTKTRTGKWWQLKIQSPATPHALDRIAEFRREVEANGATLLLALPWVYGDASDIDTQENVQATAAALSDIAPLIYDPETFNIQSDSALFADTHYHLTPEARRLRSQALAQDLQLLLAQ</sequence>
<evidence type="ECO:0000313" key="2">
    <source>
        <dbReference type="Proteomes" id="UP000615026"/>
    </source>
</evidence>
<keyword evidence="2" id="KW-1185">Reference proteome</keyword>
<dbReference type="EMBL" id="JADEXP010000156">
    <property type="protein sequence ID" value="MBE9068298.1"/>
    <property type="molecule type" value="Genomic_DNA"/>
</dbReference>
<reference evidence="1" key="1">
    <citation type="submission" date="2020-10" db="EMBL/GenBank/DDBJ databases">
        <authorList>
            <person name="Castelo-Branco R."/>
            <person name="Eusebio N."/>
            <person name="Adriana R."/>
            <person name="Vieira A."/>
            <person name="Brugerolle De Fraissinette N."/>
            <person name="Rezende De Castro R."/>
            <person name="Schneider M.P."/>
            <person name="Vasconcelos V."/>
            <person name="Leao P.N."/>
        </authorList>
    </citation>
    <scope>NUCLEOTIDE SEQUENCE</scope>
    <source>
        <strain evidence="1">LEGE 11479</strain>
    </source>
</reference>
<gene>
    <name evidence="1" type="ORF">IQ260_16725</name>
</gene>
<proteinExistence type="predicted"/>
<dbReference type="Proteomes" id="UP000615026">
    <property type="component" value="Unassembled WGS sequence"/>
</dbReference>
<evidence type="ECO:0000313" key="1">
    <source>
        <dbReference type="EMBL" id="MBE9068298.1"/>
    </source>
</evidence>